<evidence type="ECO:0000313" key="1">
    <source>
        <dbReference type="EMBL" id="PAF15944.1"/>
    </source>
</evidence>
<accession>A0A268R6Q0</accession>
<sequence length="61" mass="7046">QLFRVKRSGWAAIGYTTRPSTVDKLTYQTKDYNNAEGVWTLNTWMLNPDSAEITLIDSEDY</sequence>
<evidence type="ECO:0000313" key="2">
    <source>
        <dbReference type="Proteomes" id="UP000216133"/>
    </source>
</evidence>
<dbReference type="AlphaFoldDB" id="A0A268R6Q0"/>
<dbReference type="RefSeq" id="WP_217988905.1">
    <property type="nucleotide sequence ID" value="NZ_NPBS01000478.1"/>
</dbReference>
<comment type="caution">
    <text evidence="1">The sequence shown here is derived from an EMBL/GenBank/DDBJ whole genome shotgun (WGS) entry which is preliminary data.</text>
</comment>
<reference evidence="1 2" key="1">
    <citation type="submission" date="2017-07" db="EMBL/GenBank/DDBJ databases">
        <title>Isolation and whole genome analysis of endospore-forming bacteria from heroin.</title>
        <authorList>
            <person name="Kalinowski J."/>
            <person name="Ahrens B."/>
            <person name="Al-Dilaimi A."/>
            <person name="Winkler A."/>
            <person name="Wibberg D."/>
            <person name="Schleenbecker U."/>
            <person name="Ruckert C."/>
            <person name="Wolfel R."/>
            <person name="Grass G."/>
        </authorList>
    </citation>
    <scope>NUCLEOTIDE SEQUENCE [LARGE SCALE GENOMIC DNA]</scope>
    <source>
        <strain evidence="1 2">7523-2</strain>
    </source>
</reference>
<proteinExistence type="predicted"/>
<dbReference type="EMBL" id="NPBS01000478">
    <property type="protein sequence ID" value="PAF15944.1"/>
    <property type="molecule type" value="Genomic_DNA"/>
</dbReference>
<name>A0A268R6Q0_SHOCL</name>
<dbReference type="Proteomes" id="UP000216133">
    <property type="component" value="Unassembled WGS sequence"/>
</dbReference>
<organism evidence="1 2">
    <name type="scientific">Shouchella clausii</name>
    <name type="common">Alkalihalobacillus clausii</name>
    <dbReference type="NCBI Taxonomy" id="79880"/>
    <lineage>
        <taxon>Bacteria</taxon>
        <taxon>Bacillati</taxon>
        <taxon>Bacillota</taxon>
        <taxon>Bacilli</taxon>
        <taxon>Bacillales</taxon>
        <taxon>Bacillaceae</taxon>
        <taxon>Shouchella</taxon>
    </lineage>
</organism>
<protein>
    <submittedName>
        <fullName evidence="1">Uncharacterized protein</fullName>
    </submittedName>
</protein>
<gene>
    <name evidence="1" type="ORF">CHH61_24110</name>
</gene>
<feature type="non-terminal residue" evidence="1">
    <location>
        <position position="1"/>
    </location>
</feature>